<dbReference type="OrthoDB" id="170488at2157"/>
<dbReference type="PROSITE" id="PS51257">
    <property type="entry name" value="PROKAR_LIPOPROTEIN"/>
    <property type="match status" value="1"/>
</dbReference>
<dbReference type="Proteomes" id="UP000283805">
    <property type="component" value="Unassembled WGS sequence"/>
</dbReference>
<organism evidence="1 2">
    <name type="scientific">Halopiger aswanensis</name>
    <dbReference type="NCBI Taxonomy" id="148449"/>
    <lineage>
        <taxon>Archaea</taxon>
        <taxon>Methanobacteriati</taxon>
        <taxon>Methanobacteriota</taxon>
        <taxon>Stenosarchaea group</taxon>
        <taxon>Halobacteria</taxon>
        <taxon>Halobacteriales</taxon>
        <taxon>Natrialbaceae</taxon>
        <taxon>Halopiger</taxon>
    </lineage>
</organism>
<accession>A0A419WED7</accession>
<dbReference type="RefSeq" id="WP_120245814.1">
    <property type="nucleotide sequence ID" value="NZ_RAPO01000003.1"/>
</dbReference>
<evidence type="ECO:0000313" key="1">
    <source>
        <dbReference type="EMBL" id="RKD93825.1"/>
    </source>
</evidence>
<dbReference type="EMBL" id="RAPO01000003">
    <property type="protein sequence ID" value="RKD93825.1"/>
    <property type="molecule type" value="Genomic_DNA"/>
</dbReference>
<evidence type="ECO:0000313" key="2">
    <source>
        <dbReference type="Proteomes" id="UP000283805"/>
    </source>
</evidence>
<comment type="caution">
    <text evidence="1">The sequence shown here is derived from an EMBL/GenBank/DDBJ whole genome shotgun (WGS) entry which is preliminary data.</text>
</comment>
<sequence>MATNRRQYLARTGAALGTAALAGCLDVLGGEDGTDVEVEDRTGPRELDRAVGQLNRAALALNVDEEALENPEAVDFDGSEPQDHIERARDHLSTAESELDGREDDFEALRTYASVLETLTDVTATVADDALVEDVEQVNSALESDDSADLDEAVTTVEDRRATLESAQSEFDAATSDLMSLDAARLEELAVIDRAEIESGASILGDVLDSQVTLATGYETLLGGYEYLDQGRTKADNGNHEDAEMAFTAAKQEFATAAETLSSGKEDAPEGLVEYFATALCQSGHLESAAGSFADASAAAAERDVVAARQHRDEAEASLEDARACAD</sequence>
<dbReference type="AlphaFoldDB" id="A0A419WED7"/>
<gene>
    <name evidence="1" type="ORF">ATJ93_3457</name>
</gene>
<proteinExistence type="predicted"/>
<reference evidence="1 2" key="1">
    <citation type="submission" date="2018-09" db="EMBL/GenBank/DDBJ databases">
        <title>Genomic Encyclopedia of Archaeal and Bacterial Type Strains, Phase II (KMG-II): from individual species to whole genera.</title>
        <authorList>
            <person name="Goeker M."/>
        </authorList>
    </citation>
    <scope>NUCLEOTIDE SEQUENCE [LARGE SCALE GENOMIC DNA]</scope>
    <source>
        <strain evidence="1 2">DSM 13151</strain>
    </source>
</reference>
<protein>
    <submittedName>
        <fullName evidence="1">Uncharacterized protein</fullName>
    </submittedName>
</protein>
<name>A0A419WED7_9EURY</name>
<keyword evidence="2" id="KW-1185">Reference proteome</keyword>